<comment type="similarity">
    <text evidence="1">Belongs to the glycosyltransferase 2 family. WaaE/KdtX subfamily.</text>
</comment>
<dbReference type="CDD" id="cd02511">
    <property type="entry name" value="Beta4Glucosyltransferase"/>
    <property type="match status" value="1"/>
</dbReference>
<protein>
    <submittedName>
        <fullName evidence="3">Glycosyl transferase family 2</fullName>
    </submittedName>
</protein>
<dbReference type="SUPFAM" id="SSF53448">
    <property type="entry name" value="Nucleotide-diphospho-sugar transferases"/>
    <property type="match status" value="1"/>
</dbReference>
<name>A0A5B9MHK0_9BACT</name>
<dbReference type="Gene3D" id="3.90.550.10">
    <property type="entry name" value="Spore Coat Polysaccharide Biosynthesis Protein SpsA, Chain A"/>
    <property type="match status" value="1"/>
</dbReference>
<dbReference type="Proteomes" id="UP000321353">
    <property type="component" value="Chromosome"/>
</dbReference>
<evidence type="ECO:0000256" key="1">
    <source>
        <dbReference type="ARBA" id="ARBA00038494"/>
    </source>
</evidence>
<keyword evidence="4" id="KW-1185">Reference proteome</keyword>
<dbReference type="Pfam" id="PF00535">
    <property type="entry name" value="Glycos_transf_2"/>
    <property type="match status" value="1"/>
</dbReference>
<dbReference type="EMBL" id="CP036264">
    <property type="protein sequence ID" value="QEF99470.1"/>
    <property type="molecule type" value="Genomic_DNA"/>
</dbReference>
<evidence type="ECO:0000313" key="4">
    <source>
        <dbReference type="Proteomes" id="UP000321353"/>
    </source>
</evidence>
<dbReference type="InterPro" id="IPR001173">
    <property type="entry name" value="Glyco_trans_2-like"/>
</dbReference>
<proteinExistence type="inferred from homology"/>
<gene>
    <name evidence="3" type="ORF">Mal15_35350</name>
</gene>
<accession>A0A5B9MHK0</accession>
<sequence length="283" mass="31645">MRLPVSAVVLAKNEESNIVRCVDSLAWADEVVVVDDGSTDATVGLAERSGARVVQHVFETFACQRNWALDHAGLRNEWVLMLDADEISTREFAEGIGKAISSARPQVVAFRTCRKTMLDGVWLRYSDGFPVWIMRLVRRGRARFEDSGHGEVPVPVVEGEMGTIPTPFVHEAFSRGMDDWWIRHVRYAGREAARERGETGSGGVSDILRFDSSRRRRALRSLARKMPARGLLRFLYQYVLRRGFMDGAAGLRFCRMMACYETMISIRKSEPEPAVSDGASGAG</sequence>
<dbReference type="GO" id="GO:0016740">
    <property type="term" value="F:transferase activity"/>
    <property type="evidence" value="ECO:0007669"/>
    <property type="project" value="UniProtKB-KW"/>
</dbReference>
<feature type="domain" description="Glycosyltransferase 2-like" evidence="2">
    <location>
        <begin position="6"/>
        <end position="124"/>
    </location>
</feature>
<organism evidence="3 4">
    <name type="scientific">Stieleria maiorica</name>
    <dbReference type="NCBI Taxonomy" id="2795974"/>
    <lineage>
        <taxon>Bacteria</taxon>
        <taxon>Pseudomonadati</taxon>
        <taxon>Planctomycetota</taxon>
        <taxon>Planctomycetia</taxon>
        <taxon>Pirellulales</taxon>
        <taxon>Pirellulaceae</taxon>
        <taxon>Stieleria</taxon>
    </lineage>
</organism>
<dbReference type="AlphaFoldDB" id="A0A5B9MHK0"/>
<dbReference type="KEGG" id="smam:Mal15_35350"/>
<evidence type="ECO:0000313" key="3">
    <source>
        <dbReference type="EMBL" id="QEF99470.1"/>
    </source>
</evidence>
<evidence type="ECO:0000259" key="2">
    <source>
        <dbReference type="Pfam" id="PF00535"/>
    </source>
</evidence>
<reference evidence="3 4" key="1">
    <citation type="submission" date="2019-02" db="EMBL/GenBank/DDBJ databases">
        <title>Planctomycetal bacteria perform biofilm scaping via a novel small molecule.</title>
        <authorList>
            <person name="Jeske O."/>
            <person name="Boedeker C."/>
            <person name="Wiegand S."/>
            <person name="Breitling P."/>
            <person name="Kallscheuer N."/>
            <person name="Jogler M."/>
            <person name="Rohde M."/>
            <person name="Petersen J."/>
            <person name="Medema M.H."/>
            <person name="Surup F."/>
            <person name="Jogler C."/>
        </authorList>
    </citation>
    <scope>NUCLEOTIDE SEQUENCE [LARGE SCALE GENOMIC DNA]</scope>
    <source>
        <strain evidence="3 4">Mal15</strain>
    </source>
</reference>
<dbReference type="InterPro" id="IPR029044">
    <property type="entry name" value="Nucleotide-diphossugar_trans"/>
</dbReference>
<keyword evidence="3" id="KW-0808">Transferase</keyword>
<dbReference type="PANTHER" id="PTHR43630">
    <property type="entry name" value="POLY-BETA-1,6-N-ACETYL-D-GLUCOSAMINE SYNTHASE"/>
    <property type="match status" value="1"/>
</dbReference>
<dbReference type="PANTHER" id="PTHR43630:SF2">
    <property type="entry name" value="GLYCOSYLTRANSFERASE"/>
    <property type="match status" value="1"/>
</dbReference>